<evidence type="ECO:0000313" key="2">
    <source>
        <dbReference type="Proteomes" id="UP000000628"/>
    </source>
</evidence>
<dbReference type="KEGG" id="jde:Jden_0416"/>
<keyword evidence="2" id="KW-1185">Reference proteome</keyword>
<dbReference type="InterPro" id="IPR038312">
    <property type="entry name" value="DUF5063_sf"/>
</dbReference>
<evidence type="ECO:0000313" key="1">
    <source>
        <dbReference type="EMBL" id="ACV08081.1"/>
    </source>
</evidence>
<dbReference type="AlphaFoldDB" id="C7QZS5"/>
<dbReference type="eggNOG" id="ENOG502ZWN1">
    <property type="taxonomic scope" value="Bacteria"/>
</dbReference>
<dbReference type="OrthoDB" id="3524665at2"/>
<dbReference type="HOGENOM" id="CLU_106307_0_0_11"/>
<dbReference type="Gene3D" id="1.20.120.1550">
    <property type="entry name" value="Protein of unknown function DUF5063"/>
    <property type="match status" value="1"/>
</dbReference>
<dbReference type="RefSeq" id="WP_015770710.1">
    <property type="nucleotide sequence ID" value="NC_013174.1"/>
</dbReference>
<evidence type="ECO:0008006" key="3">
    <source>
        <dbReference type="Google" id="ProtNLM"/>
    </source>
</evidence>
<name>C7QZS5_JONDD</name>
<dbReference type="EMBL" id="CP001706">
    <property type="protein sequence ID" value="ACV08081.1"/>
    <property type="molecule type" value="Genomic_DNA"/>
</dbReference>
<accession>C7QZS5</accession>
<proteinExistence type="predicted"/>
<gene>
    <name evidence="1" type="ordered locus">Jden_0416</name>
</gene>
<dbReference type="STRING" id="471856.Jden_0416"/>
<dbReference type="InterPro" id="IPR032025">
    <property type="entry name" value="DUF5063"/>
</dbReference>
<protein>
    <recommendedName>
        <fullName evidence="3">DUF5063 domain-containing protein</fullName>
    </recommendedName>
</protein>
<dbReference type="Proteomes" id="UP000000628">
    <property type="component" value="Chromosome"/>
</dbReference>
<organism evidence="1 2">
    <name type="scientific">Jonesia denitrificans (strain ATCC 14870 / DSM 20603 / BCRC 15368 / CIP 55.134 / JCM 11481 / NBRC 15587 / NCTC 10816 / Prevot 55134)</name>
    <name type="common">Listeria denitrificans</name>
    <dbReference type="NCBI Taxonomy" id="471856"/>
    <lineage>
        <taxon>Bacteria</taxon>
        <taxon>Bacillati</taxon>
        <taxon>Actinomycetota</taxon>
        <taxon>Actinomycetes</taxon>
        <taxon>Micrococcales</taxon>
        <taxon>Jonesiaceae</taxon>
        <taxon>Jonesia</taxon>
    </lineage>
</organism>
<sequence length="206" mass="22115">MTDDTTPHEPHLAATEPSELTSVAAHVVPSIRHFLTTTVGVASGGEPDSAMSLLILALSDALNAGAHLGAMTDIVPPHRFEPDAGRDSDIEPLREALARIFDGIDAFPQIVDPVIDADVETSAISSDLALIVDNLAHGLQHYDAGHQVEAMWWWQFSYLSTWGERASGVLRVLQLILAHVRLDVPDDVAQEAHFDALHAATPTTPA</sequence>
<reference evidence="1 2" key="1">
    <citation type="journal article" date="2009" name="Stand. Genomic Sci.">
        <title>Complete genome sequence of Jonesia denitrificans type strain (Prevot 55134).</title>
        <authorList>
            <person name="Pukall R."/>
            <person name="Gehrich-Schroter G."/>
            <person name="Lapidus A."/>
            <person name="Nolan M."/>
            <person name="Glavina Del Rio T."/>
            <person name="Lucas S."/>
            <person name="Chen F."/>
            <person name="Tice H."/>
            <person name="Pitluck S."/>
            <person name="Cheng J.F."/>
            <person name="Copeland A."/>
            <person name="Saunders E."/>
            <person name="Brettin T."/>
            <person name="Detter J.C."/>
            <person name="Bruce D."/>
            <person name="Goodwin L."/>
            <person name="Pati A."/>
            <person name="Ivanova N."/>
            <person name="Mavromatis K."/>
            <person name="Ovchinnikova G."/>
            <person name="Chen A."/>
            <person name="Palaniappan K."/>
            <person name="Land M."/>
            <person name="Hauser L."/>
            <person name="Chang Y.J."/>
            <person name="Jeffries C.D."/>
            <person name="Chain P."/>
            <person name="Goker M."/>
            <person name="Bristow J."/>
            <person name="Eisen J.A."/>
            <person name="Markowitz V."/>
            <person name="Hugenholtz P."/>
            <person name="Kyrpides N.C."/>
            <person name="Klenk H.P."/>
            <person name="Han C."/>
        </authorList>
    </citation>
    <scope>NUCLEOTIDE SEQUENCE [LARGE SCALE GENOMIC DNA]</scope>
    <source>
        <strain evidence="2">ATCC 14870 / DSM 20603 / BCRC 15368 / CIP 55.134 / JCM 11481 / NBRC 15587 / NCTC 10816 / Prevot 55134</strain>
    </source>
</reference>
<dbReference type="Pfam" id="PF16702">
    <property type="entry name" value="DUF5063"/>
    <property type="match status" value="1"/>
</dbReference>